<reference evidence="4" key="1">
    <citation type="submission" date="2022-09" db="EMBL/GenBank/DDBJ databases">
        <title>Intensive care unit water sources are persistently colonized with multi-drug resistant bacteria and are the site of extensive horizontal gene transfer of antibiotic resistance genes.</title>
        <authorList>
            <person name="Diorio-Toth L."/>
        </authorList>
    </citation>
    <scope>NUCLEOTIDE SEQUENCE</scope>
    <source>
        <strain evidence="4">GD03832</strain>
    </source>
</reference>
<evidence type="ECO:0000313" key="4">
    <source>
        <dbReference type="EMBL" id="MDH1335734.1"/>
    </source>
</evidence>
<dbReference type="InterPro" id="IPR050882">
    <property type="entry name" value="Prepilin_peptidase/N-MTase"/>
</dbReference>
<proteinExistence type="inferred from homology"/>
<dbReference type="Gene3D" id="1.20.120.1220">
    <property type="match status" value="1"/>
</dbReference>
<keyword evidence="2" id="KW-1133">Transmembrane helix</keyword>
<evidence type="ECO:0000313" key="5">
    <source>
        <dbReference type="Proteomes" id="UP001161065"/>
    </source>
</evidence>
<protein>
    <submittedName>
        <fullName evidence="4">A24 family peptidase</fullName>
    </submittedName>
</protein>
<dbReference type="PANTHER" id="PTHR30487">
    <property type="entry name" value="TYPE 4 PREPILIN-LIKE PROTEINS LEADER PEPTIDE-PROCESSING ENZYME"/>
    <property type="match status" value="1"/>
</dbReference>
<evidence type="ECO:0000259" key="3">
    <source>
        <dbReference type="Pfam" id="PF01478"/>
    </source>
</evidence>
<dbReference type="AlphaFoldDB" id="A0AA42TV69"/>
<comment type="caution">
    <text evidence="4">The sequence shown here is derived from an EMBL/GenBank/DDBJ whole genome shotgun (WGS) entry which is preliminary data.</text>
</comment>
<dbReference type="RefSeq" id="WP_280008659.1">
    <property type="nucleotide sequence ID" value="NZ_JAOCEK010000014.1"/>
</dbReference>
<comment type="similarity">
    <text evidence="1">Belongs to the peptidase A24 family.</text>
</comment>
<dbReference type="PANTHER" id="PTHR30487:SF0">
    <property type="entry name" value="PREPILIN LEADER PEPTIDASE_N-METHYLTRANSFERASE-RELATED"/>
    <property type="match status" value="1"/>
</dbReference>
<accession>A0AA42TV69</accession>
<dbReference type="GO" id="GO:0006465">
    <property type="term" value="P:signal peptide processing"/>
    <property type="evidence" value="ECO:0007669"/>
    <property type="project" value="TreeGrafter"/>
</dbReference>
<dbReference type="EMBL" id="JAOCEK010000014">
    <property type="protein sequence ID" value="MDH1335734.1"/>
    <property type="molecule type" value="Genomic_DNA"/>
</dbReference>
<dbReference type="InterPro" id="IPR000045">
    <property type="entry name" value="Prepilin_IV_endopep_pep"/>
</dbReference>
<gene>
    <name evidence="4" type="ORF">N5D63_16440</name>
</gene>
<sequence>MILILASAWDIRYRRIPNWLILIGGILGVFSHADIFSISPLRVTWVDSLIGILLIITVLLPFWIAKVMGAGDIKFFIVLSLWLGWKILIPIWVVSVFISIIHLMARKIFFLRRDELVFVRKRFMPYVAHISMATVTVLMLGK</sequence>
<evidence type="ECO:0000256" key="2">
    <source>
        <dbReference type="SAM" id="Phobius"/>
    </source>
</evidence>
<feature type="domain" description="Prepilin type IV endopeptidase peptidase" evidence="3">
    <location>
        <begin position="2"/>
        <end position="102"/>
    </location>
</feature>
<dbReference type="GO" id="GO:0004190">
    <property type="term" value="F:aspartic-type endopeptidase activity"/>
    <property type="evidence" value="ECO:0007669"/>
    <property type="project" value="InterPro"/>
</dbReference>
<evidence type="ECO:0000256" key="1">
    <source>
        <dbReference type="ARBA" id="ARBA00005801"/>
    </source>
</evidence>
<keyword evidence="2" id="KW-0812">Transmembrane</keyword>
<dbReference type="Pfam" id="PF01478">
    <property type="entry name" value="Peptidase_A24"/>
    <property type="match status" value="1"/>
</dbReference>
<name>A0AA42TV69_9BURK</name>
<feature type="transmembrane region" description="Helical" evidence="2">
    <location>
        <begin position="76"/>
        <end position="103"/>
    </location>
</feature>
<dbReference type="GO" id="GO:0005886">
    <property type="term" value="C:plasma membrane"/>
    <property type="evidence" value="ECO:0007669"/>
    <property type="project" value="TreeGrafter"/>
</dbReference>
<organism evidence="4 5">
    <name type="scientific">Comamonas thiooxydans</name>
    <dbReference type="NCBI Taxonomy" id="363952"/>
    <lineage>
        <taxon>Bacteria</taxon>
        <taxon>Pseudomonadati</taxon>
        <taxon>Pseudomonadota</taxon>
        <taxon>Betaproteobacteria</taxon>
        <taxon>Burkholderiales</taxon>
        <taxon>Comamonadaceae</taxon>
        <taxon>Comamonas</taxon>
    </lineage>
</organism>
<dbReference type="Proteomes" id="UP001161065">
    <property type="component" value="Unassembled WGS sequence"/>
</dbReference>
<feature type="transmembrane region" description="Helical" evidence="2">
    <location>
        <begin position="45"/>
        <end position="64"/>
    </location>
</feature>
<feature type="transmembrane region" description="Helical" evidence="2">
    <location>
        <begin position="20"/>
        <end position="39"/>
    </location>
</feature>
<keyword evidence="2" id="KW-0472">Membrane</keyword>